<dbReference type="Gene3D" id="2.40.10.10">
    <property type="entry name" value="Trypsin-like serine proteases"/>
    <property type="match status" value="1"/>
</dbReference>
<evidence type="ECO:0000256" key="3">
    <source>
        <dbReference type="ARBA" id="ARBA00022670"/>
    </source>
</evidence>
<dbReference type="EMBL" id="MU551539">
    <property type="protein sequence ID" value="KAI5625988.1"/>
    <property type="molecule type" value="Genomic_DNA"/>
</dbReference>
<keyword evidence="7" id="KW-1015">Disulfide bond</keyword>
<evidence type="ECO:0000256" key="1">
    <source>
        <dbReference type="ARBA" id="ARBA00004613"/>
    </source>
</evidence>
<comment type="subcellular location">
    <subcellularLocation>
        <location evidence="1">Secreted</location>
    </subcellularLocation>
</comment>
<name>A0AAD5AZN3_SILAS</name>
<dbReference type="AlphaFoldDB" id="A0AAD5AZN3"/>
<keyword evidence="11" id="KW-1185">Reference proteome</keyword>
<dbReference type="SUPFAM" id="SSF50494">
    <property type="entry name" value="Trypsin-like serine proteases"/>
    <property type="match status" value="1"/>
</dbReference>
<evidence type="ECO:0000256" key="7">
    <source>
        <dbReference type="ARBA" id="ARBA00023157"/>
    </source>
</evidence>
<dbReference type="InterPro" id="IPR001254">
    <property type="entry name" value="Trypsin_dom"/>
</dbReference>
<evidence type="ECO:0000256" key="2">
    <source>
        <dbReference type="ARBA" id="ARBA00022525"/>
    </source>
</evidence>
<dbReference type="InterPro" id="IPR009003">
    <property type="entry name" value="Peptidase_S1_PA"/>
</dbReference>
<dbReference type="GO" id="GO:0006508">
    <property type="term" value="P:proteolysis"/>
    <property type="evidence" value="ECO:0007669"/>
    <property type="project" value="UniProtKB-KW"/>
</dbReference>
<evidence type="ECO:0000256" key="6">
    <source>
        <dbReference type="ARBA" id="ARBA00022825"/>
    </source>
</evidence>
<evidence type="ECO:0000259" key="9">
    <source>
        <dbReference type="PROSITE" id="PS50240"/>
    </source>
</evidence>
<dbReference type="PANTHER" id="PTHR24253">
    <property type="entry name" value="TRANSMEMBRANE PROTEASE SERINE"/>
    <property type="match status" value="1"/>
</dbReference>
<keyword evidence="6" id="KW-0720">Serine protease</keyword>
<dbReference type="Proteomes" id="UP001205998">
    <property type="component" value="Unassembled WGS sequence"/>
</dbReference>
<protein>
    <recommendedName>
        <fullName evidence="9">Peptidase S1 domain-containing protein</fullName>
    </recommendedName>
</protein>
<dbReference type="PANTHER" id="PTHR24253:SF144">
    <property type="entry name" value="CHYMOTRYPSIN-LIKE PROTEASE CTRL-1-RELATED"/>
    <property type="match status" value="1"/>
</dbReference>
<dbReference type="InterPro" id="IPR033116">
    <property type="entry name" value="TRYPSIN_SER"/>
</dbReference>
<evidence type="ECO:0000256" key="5">
    <source>
        <dbReference type="ARBA" id="ARBA00022801"/>
    </source>
</evidence>
<dbReference type="InterPro" id="IPR043504">
    <property type="entry name" value="Peptidase_S1_PA_chymotrypsin"/>
</dbReference>
<dbReference type="Pfam" id="PF00089">
    <property type="entry name" value="Trypsin"/>
    <property type="match status" value="1"/>
</dbReference>
<dbReference type="FunFam" id="2.40.10.10:FF:000054">
    <property type="entry name" value="Complement C1r subcomponent"/>
    <property type="match status" value="1"/>
</dbReference>
<comment type="caution">
    <text evidence="10">The sequence shown here is derived from an EMBL/GenBank/DDBJ whole genome shotgun (WGS) entry which is preliminary data.</text>
</comment>
<keyword evidence="2" id="KW-0964">Secreted</keyword>
<evidence type="ECO:0000313" key="11">
    <source>
        <dbReference type="Proteomes" id="UP001205998"/>
    </source>
</evidence>
<dbReference type="PROSITE" id="PS00135">
    <property type="entry name" value="TRYPSIN_SER"/>
    <property type="match status" value="1"/>
</dbReference>
<feature type="domain" description="Peptidase S1" evidence="9">
    <location>
        <begin position="1"/>
        <end position="65"/>
    </location>
</feature>
<organism evidence="10 11">
    <name type="scientific">Silurus asotus</name>
    <name type="common">Amur catfish</name>
    <name type="synonym">Parasilurus asotus</name>
    <dbReference type="NCBI Taxonomy" id="30991"/>
    <lineage>
        <taxon>Eukaryota</taxon>
        <taxon>Metazoa</taxon>
        <taxon>Chordata</taxon>
        <taxon>Craniata</taxon>
        <taxon>Vertebrata</taxon>
        <taxon>Euteleostomi</taxon>
        <taxon>Actinopterygii</taxon>
        <taxon>Neopterygii</taxon>
        <taxon>Teleostei</taxon>
        <taxon>Ostariophysi</taxon>
        <taxon>Siluriformes</taxon>
        <taxon>Siluridae</taxon>
        <taxon>Silurus</taxon>
    </lineage>
</organism>
<keyword evidence="8" id="KW-0325">Glycoprotein</keyword>
<dbReference type="GO" id="GO:0004252">
    <property type="term" value="F:serine-type endopeptidase activity"/>
    <property type="evidence" value="ECO:0007669"/>
    <property type="project" value="InterPro"/>
</dbReference>
<keyword evidence="4" id="KW-0732">Signal</keyword>
<evidence type="ECO:0000256" key="8">
    <source>
        <dbReference type="ARBA" id="ARBA00023180"/>
    </source>
</evidence>
<dbReference type="GO" id="GO:0005576">
    <property type="term" value="C:extracellular region"/>
    <property type="evidence" value="ECO:0007669"/>
    <property type="project" value="UniProtKB-SubCell"/>
</dbReference>
<gene>
    <name evidence="10" type="ORF">C0J50_14435</name>
</gene>
<evidence type="ECO:0000256" key="4">
    <source>
        <dbReference type="ARBA" id="ARBA00022729"/>
    </source>
</evidence>
<evidence type="ECO:0000313" key="10">
    <source>
        <dbReference type="EMBL" id="KAI5625988.1"/>
    </source>
</evidence>
<proteinExistence type="predicted"/>
<dbReference type="PROSITE" id="PS50240">
    <property type="entry name" value="TRYPSIN_DOM"/>
    <property type="match status" value="1"/>
</dbReference>
<reference evidence="10" key="1">
    <citation type="submission" date="2018-07" db="EMBL/GenBank/DDBJ databases">
        <title>Comparative genomics of catfishes provides insights into carnivory and benthic adaptation.</title>
        <authorList>
            <person name="Zhang Y."/>
            <person name="Wang D."/>
            <person name="Peng Z."/>
            <person name="Zheng S."/>
            <person name="Shao F."/>
            <person name="Tao W."/>
        </authorList>
    </citation>
    <scope>NUCLEOTIDE SEQUENCE</scope>
    <source>
        <strain evidence="10">Chongqing</strain>
    </source>
</reference>
<accession>A0AAD5AZN3</accession>
<keyword evidence="5" id="KW-0378">Hydrolase</keyword>
<sequence length="65" mass="6773">MMCAGYYQGGKDTCQGDSGGPLVTKQGAVWVQAGITSWGRGCALSYSPGINTVEGLMDVPMDQVQ</sequence>
<keyword evidence="3" id="KW-0645">Protease</keyword>